<dbReference type="EMBL" id="LGUP01000383">
    <property type="protein sequence ID" value="KOG12137.1"/>
    <property type="molecule type" value="Genomic_DNA"/>
</dbReference>
<feature type="compositionally biased region" description="Gly residues" evidence="1">
    <location>
        <begin position="127"/>
        <end position="145"/>
    </location>
</feature>
<accession>A0A0L8JEP9</accession>
<evidence type="ECO:0000256" key="1">
    <source>
        <dbReference type="SAM" id="MobiDB-lite"/>
    </source>
</evidence>
<dbReference type="PATRIC" id="fig|1938.6.peg.7051"/>
<evidence type="ECO:0000313" key="2">
    <source>
        <dbReference type="EMBL" id="KOG12137.1"/>
    </source>
</evidence>
<reference evidence="2 3" key="1">
    <citation type="submission" date="2015-06" db="EMBL/GenBank/DDBJ databases">
        <authorList>
            <person name="Hoefler B.C."/>
            <person name="Straight P.D."/>
        </authorList>
    </citation>
    <scope>NUCLEOTIDE SEQUENCE [LARGE SCALE GENOMIC DNA]</scope>
    <source>
        <strain evidence="2 3">NRRL 3427</strain>
    </source>
</reference>
<gene>
    <name evidence="2" type="ORF">ADK34_32785</name>
</gene>
<dbReference type="Proteomes" id="UP000037023">
    <property type="component" value="Unassembled WGS sequence"/>
</dbReference>
<feature type="region of interest" description="Disordered" evidence="1">
    <location>
        <begin position="119"/>
        <end position="147"/>
    </location>
</feature>
<feature type="compositionally biased region" description="Gly residues" evidence="1">
    <location>
        <begin position="20"/>
        <end position="31"/>
    </location>
</feature>
<evidence type="ECO:0000313" key="3">
    <source>
        <dbReference type="Proteomes" id="UP000037023"/>
    </source>
</evidence>
<comment type="caution">
    <text evidence="2">The sequence shown here is derived from an EMBL/GenBank/DDBJ whole genome shotgun (WGS) entry which is preliminary data.</text>
</comment>
<protein>
    <submittedName>
        <fullName evidence="2">Uncharacterized protein</fullName>
    </submittedName>
</protein>
<feature type="region of interest" description="Disordered" evidence="1">
    <location>
        <begin position="1"/>
        <end position="39"/>
    </location>
</feature>
<sequence>MTPRSKAGGAAEGGHELSAGLGGSGRGGEGRTGVRQVDHRVDTTVRQAVRLLGDVDVAIVEDVVGAEATQERLVVRAAGGQDGQARLLGELDGERADAARGSHDQDAAALTGPDGVEQRCRGERAGGQRGALRGGESGGSGGHGRGVVDDDVLGERTGGHAVPGDDGVAGGEAGDVLADGFDHSADVHAGDEGMPYGQHVSHGAGDEHFVDGVERGGLKPDQQLARAGGGSGYVRELEVLQRSVRPGDERLHDLAPDSCVISRGTWRRGRWERGG</sequence>
<proteinExistence type="predicted"/>
<dbReference type="AlphaFoldDB" id="A0A0L8JEP9"/>
<name>A0A0L8JEP9_STRVR</name>
<organism evidence="2 3">
    <name type="scientific">Streptomyces viridochromogenes</name>
    <dbReference type="NCBI Taxonomy" id="1938"/>
    <lineage>
        <taxon>Bacteria</taxon>
        <taxon>Bacillati</taxon>
        <taxon>Actinomycetota</taxon>
        <taxon>Actinomycetes</taxon>
        <taxon>Kitasatosporales</taxon>
        <taxon>Streptomycetaceae</taxon>
        <taxon>Streptomyces</taxon>
    </lineage>
</organism>